<evidence type="ECO:0000256" key="1">
    <source>
        <dbReference type="SAM" id="MobiDB-lite"/>
    </source>
</evidence>
<feature type="compositionally biased region" description="Basic and acidic residues" evidence="1">
    <location>
        <begin position="209"/>
        <end position="219"/>
    </location>
</feature>
<organism evidence="2">
    <name type="scientific">marine metagenome</name>
    <dbReference type="NCBI Taxonomy" id="408172"/>
    <lineage>
        <taxon>unclassified sequences</taxon>
        <taxon>metagenomes</taxon>
        <taxon>ecological metagenomes</taxon>
    </lineage>
</organism>
<evidence type="ECO:0000313" key="2">
    <source>
        <dbReference type="EMBL" id="SVB09700.1"/>
    </source>
</evidence>
<dbReference type="EMBL" id="UINC01028544">
    <property type="protein sequence ID" value="SVB09700.1"/>
    <property type="molecule type" value="Genomic_DNA"/>
</dbReference>
<dbReference type="InterPro" id="IPR000801">
    <property type="entry name" value="Esterase-like"/>
</dbReference>
<gene>
    <name evidence="2" type="ORF">METZ01_LOCUS162554</name>
</gene>
<dbReference type="PANTHER" id="PTHR48098:SF1">
    <property type="entry name" value="DIACYLGLYCEROL ACYLTRANSFERASE_MYCOLYLTRANSFERASE AG85A"/>
    <property type="match status" value="1"/>
</dbReference>
<name>A0A382B794_9ZZZZ</name>
<dbReference type="Gene3D" id="3.40.50.1820">
    <property type="entry name" value="alpha/beta hydrolase"/>
    <property type="match status" value="1"/>
</dbReference>
<reference evidence="2" key="1">
    <citation type="submission" date="2018-05" db="EMBL/GenBank/DDBJ databases">
        <authorList>
            <person name="Lanie J.A."/>
            <person name="Ng W.-L."/>
            <person name="Kazmierczak K.M."/>
            <person name="Andrzejewski T.M."/>
            <person name="Davidsen T.M."/>
            <person name="Wayne K.J."/>
            <person name="Tettelin H."/>
            <person name="Glass J.I."/>
            <person name="Rusch D."/>
            <person name="Podicherti R."/>
            <person name="Tsui H.-C.T."/>
            <person name="Winkler M.E."/>
        </authorList>
    </citation>
    <scope>NUCLEOTIDE SEQUENCE</scope>
</reference>
<dbReference type="SUPFAM" id="SSF53474">
    <property type="entry name" value="alpha/beta-Hydrolases"/>
    <property type="match status" value="1"/>
</dbReference>
<proteinExistence type="predicted"/>
<evidence type="ECO:0008006" key="3">
    <source>
        <dbReference type="Google" id="ProtNLM"/>
    </source>
</evidence>
<feature type="region of interest" description="Disordered" evidence="1">
    <location>
        <begin position="188"/>
        <end position="238"/>
    </location>
</feature>
<protein>
    <recommendedName>
        <fullName evidence="3">Esterase</fullName>
    </recommendedName>
</protein>
<dbReference type="PANTHER" id="PTHR48098">
    <property type="entry name" value="ENTEROCHELIN ESTERASE-RELATED"/>
    <property type="match status" value="1"/>
</dbReference>
<dbReference type="GO" id="GO:0016747">
    <property type="term" value="F:acyltransferase activity, transferring groups other than amino-acyl groups"/>
    <property type="evidence" value="ECO:0007669"/>
    <property type="project" value="TreeGrafter"/>
</dbReference>
<dbReference type="AlphaFoldDB" id="A0A382B794"/>
<feature type="non-terminal residue" evidence="2">
    <location>
        <position position="1"/>
    </location>
</feature>
<sequence>VPNPVILRSSILATLLFVLAASVGAQEEVQTIEFHSPAVERMMKYNIVLPASYDSSQERYPVLYLLHGLTSNYVAWSRMGAAFYAGLVDDLIIVMPDVGNSWYVNWDENGEGQRNNWEDHIIVDVIGHVDANFSTIARREGRAINGLSMGGYGGLTLGLRHADQFVSIGSTSGALSYARTAARRMRGEIQPRASRPTQQLTPEQQAAREASRARREASRMRPNPSIGIDGFSSQAERSPTGRAFLTPESADAYDPFELILDVPRDELPHIYLDSGTEDNLINVAREFAQVLFEHDIPFDFMQMPGGHNGAYWVQSLGHIVSIQYEVIRRALGERPASRR</sequence>
<feature type="compositionally biased region" description="Polar residues" evidence="1">
    <location>
        <begin position="195"/>
        <end position="204"/>
    </location>
</feature>
<accession>A0A382B794</accession>
<dbReference type="InterPro" id="IPR029058">
    <property type="entry name" value="AB_hydrolase_fold"/>
</dbReference>
<dbReference type="InterPro" id="IPR050583">
    <property type="entry name" value="Mycobacterial_A85_antigen"/>
</dbReference>
<dbReference type="Pfam" id="PF00756">
    <property type="entry name" value="Esterase"/>
    <property type="match status" value="1"/>
</dbReference>